<dbReference type="PANTHER" id="PTHR11638:SF89">
    <property type="entry name" value="AAA+ ATPASE DOMAIN-CONTAINING PROTEIN"/>
    <property type="match status" value="1"/>
</dbReference>
<keyword evidence="5" id="KW-0812">Transmembrane</keyword>
<feature type="compositionally biased region" description="Basic and acidic residues" evidence="4">
    <location>
        <begin position="639"/>
        <end position="661"/>
    </location>
</feature>
<dbReference type="RefSeq" id="XP_011774089.1">
    <property type="nucleotide sequence ID" value="XM_011775787.1"/>
</dbReference>
<feature type="coiled-coil region" evidence="3">
    <location>
        <begin position="711"/>
        <end position="738"/>
    </location>
</feature>
<accession>C9ZQX4</accession>
<evidence type="ECO:0000256" key="3">
    <source>
        <dbReference type="SAM" id="Coils"/>
    </source>
</evidence>
<dbReference type="PANTHER" id="PTHR11638">
    <property type="entry name" value="ATP-DEPENDENT CLP PROTEASE"/>
    <property type="match status" value="1"/>
</dbReference>
<dbReference type="Pfam" id="PF07724">
    <property type="entry name" value="AAA_2"/>
    <property type="match status" value="1"/>
</dbReference>
<protein>
    <recommendedName>
        <fullName evidence="6">AAA+ ATPase domain-containing protein</fullName>
    </recommendedName>
</protein>
<dbReference type="InterPro" id="IPR003959">
    <property type="entry name" value="ATPase_AAA_core"/>
</dbReference>
<keyword evidence="2" id="KW-0067">ATP-binding</keyword>
<dbReference type="GO" id="GO:0034605">
    <property type="term" value="P:cellular response to heat"/>
    <property type="evidence" value="ECO:0007669"/>
    <property type="project" value="TreeGrafter"/>
</dbReference>
<sequence length="828" mass="92524">MSWKYSNQEKLFLLRKWPELLEDAINVDGELSLPKDEVGGAGRQADAAKNSFNFSPTFRLPFKAWEAIFTLLDNIAPTDLPSQLCEELHSVYGVNPLIALMVHSCCWFDKGIDDKVFSDQLSSLSGVTKELQLQSQNYSMPSDQKGALDAATVATGILIDVLSLRKRWDEGSEGTERGVEEAINSLIEWSAPKRPVIELARALIVGVVAYAYVKPQFAAAATNLLRKAQTSVNESMVECTRSRSGRSTEAVSPYNITDWRVVKCLETELVLRQKHQDISDFLSATNRWWLTLPETNPFKEKKGSRTVSAEERWHAVRSRYVGQQHVWSSLIEHFLSIGVVEAVKPTVIVLFGPSGYGKSEMARLIACALHKCTPSEAETEGHLVHIHLPSFCTRDSIYSLVDPPAAHIGEGILLSALRRNKEAVVVLDEFEKGSAEAIQNLWLSAFQKHGTLRSLKDAARSISTERVTFVLTCNIAADVIASDEERYLKASNEKERAAMRAEWTKICMDVCRKTMHDPFVNRVDYFFPFVPYTVEEKQQFVKLQLSRIIEDQRVKGVHMYIAPQLVRVLADQLQTFHSSNIEGILRPLLMKIYQKKWKKAVITVEERINCHSYVVIPAADSEGGEIPWTSMPGGASSLEHYDGPERTGNHSAERQQRRTVEQEAINSIESSRRSSKIASNSRGNSRSANHTRTSQVAQSADCAMLLETDVERELRLELEKATELLLEKDKEIECLKHKVLLLERIVAVLLATTLCFMLLLSMIIGTKMVLILAVALTGFMSLLVGMPLKLLIGALRTLYSVLGPMGSAIAFGIMSLWLSNAVRSVATC</sequence>
<keyword evidence="1" id="KW-0547">Nucleotide-binding</keyword>
<reference evidence="8" key="1">
    <citation type="journal article" date="2010" name="PLoS Negl. Trop. Dis.">
        <title>The genome sequence of Trypanosoma brucei gambiense, causative agent of chronic human african trypanosomiasis.</title>
        <authorList>
            <person name="Jackson A.P."/>
            <person name="Sanders M."/>
            <person name="Berry A."/>
            <person name="McQuillan J."/>
            <person name="Aslett M.A."/>
            <person name="Quail M.A."/>
            <person name="Chukualim B."/>
            <person name="Capewell P."/>
            <person name="MacLeod A."/>
            <person name="Melville S.E."/>
            <person name="Gibson W."/>
            <person name="Barry J.D."/>
            <person name="Berriman M."/>
            <person name="Hertz-Fowler C."/>
        </authorList>
    </citation>
    <scope>NUCLEOTIDE SEQUENCE [LARGE SCALE GENOMIC DNA]</scope>
    <source>
        <strain evidence="8">MHOM/CI/86/DAL972</strain>
    </source>
</reference>
<dbReference type="Proteomes" id="UP000002316">
    <property type="component" value="Chromosome 6"/>
</dbReference>
<evidence type="ECO:0000313" key="7">
    <source>
        <dbReference type="EMBL" id="CBH11804.1"/>
    </source>
</evidence>
<evidence type="ECO:0000256" key="4">
    <source>
        <dbReference type="SAM" id="MobiDB-lite"/>
    </source>
</evidence>
<dbReference type="SMART" id="SM00382">
    <property type="entry name" value="AAA"/>
    <property type="match status" value="1"/>
</dbReference>
<evidence type="ECO:0000256" key="2">
    <source>
        <dbReference type="ARBA" id="ARBA00022840"/>
    </source>
</evidence>
<feature type="transmembrane region" description="Helical" evidence="5">
    <location>
        <begin position="798"/>
        <end position="818"/>
    </location>
</feature>
<dbReference type="SUPFAM" id="SSF52540">
    <property type="entry name" value="P-loop containing nucleoside triphosphate hydrolases"/>
    <property type="match status" value="1"/>
</dbReference>
<dbReference type="KEGG" id="tbg:TbgDal_VI2820"/>
<evidence type="ECO:0000259" key="6">
    <source>
        <dbReference type="SMART" id="SM00382"/>
    </source>
</evidence>
<dbReference type="GO" id="GO:0005524">
    <property type="term" value="F:ATP binding"/>
    <property type="evidence" value="ECO:0007669"/>
    <property type="project" value="UniProtKB-KW"/>
</dbReference>
<dbReference type="GeneID" id="23861930"/>
<dbReference type="InterPro" id="IPR027417">
    <property type="entry name" value="P-loop_NTPase"/>
</dbReference>
<dbReference type="InterPro" id="IPR003593">
    <property type="entry name" value="AAA+_ATPase"/>
</dbReference>
<dbReference type="GO" id="GO:0005737">
    <property type="term" value="C:cytoplasm"/>
    <property type="evidence" value="ECO:0007669"/>
    <property type="project" value="TreeGrafter"/>
</dbReference>
<evidence type="ECO:0000313" key="8">
    <source>
        <dbReference type="Proteomes" id="UP000002316"/>
    </source>
</evidence>
<feature type="transmembrane region" description="Helical" evidence="5">
    <location>
        <begin position="745"/>
        <end position="764"/>
    </location>
</feature>
<dbReference type="Gene3D" id="3.40.50.300">
    <property type="entry name" value="P-loop containing nucleotide triphosphate hydrolases"/>
    <property type="match status" value="1"/>
</dbReference>
<feature type="region of interest" description="Disordered" evidence="4">
    <location>
        <begin position="626"/>
        <end position="696"/>
    </location>
</feature>
<keyword evidence="3" id="KW-0175">Coiled coil</keyword>
<dbReference type="InterPro" id="IPR050130">
    <property type="entry name" value="ClpA_ClpB"/>
</dbReference>
<organism evidence="7 8">
    <name type="scientific">Trypanosoma brucei gambiense (strain MHOM/CI/86/DAL972)</name>
    <dbReference type="NCBI Taxonomy" id="679716"/>
    <lineage>
        <taxon>Eukaryota</taxon>
        <taxon>Discoba</taxon>
        <taxon>Euglenozoa</taxon>
        <taxon>Kinetoplastea</taxon>
        <taxon>Metakinetoplastina</taxon>
        <taxon>Trypanosomatida</taxon>
        <taxon>Trypanosomatidae</taxon>
        <taxon>Trypanosoma</taxon>
    </lineage>
</organism>
<name>C9ZQX4_TRYB9</name>
<feature type="transmembrane region" description="Helical" evidence="5">
    <location>
        <begin position="770"/>
        <end position="791"/>
    </location>
</feature>
<proteinExistence type="predicted"/>
<feature type="domain" description="AAA+ ATPase" evidence="6">
    <location>
        <begin position="344"/>
        <end position="492"/>
    </location>
</feature>
<dbReference type="OrthoDB" id="47330at2759"/>
<dbReference type="AlphaFoldDB" id="C9ZQX4"/>
<feature type="compositionally biased region" description="Low complexity" evidence="4">
    <location>
        <begin position="676"/>
        <end position="688"/>
    </location>
</feature>
<keyword evidence="5" id="KW-1133">Transmembrane helix</keyword>
<gene>
    <name evidence="7" type="ORF">TbgDal_VI2820</name>
</gene>
<evidence type="ECO:0000256" key="5">
    <source>
        <dbReference type="SAM" id="Phobius"/>
    </source>
</evidence>
<evidence type="ECO:0000256" key="1">
    <source>
        <dbReference type="ARBA" id="ARBA00022741"/>
    </source>
</evidence>
<dbReference type="GO" id="GO:0016887">
    <property type="term" value="F:ATP hydrolysis activity"/>
    <property type="evidence" value="ECO:0007669"/>
    <property type="project" value="InterPro"/>
</dbReference>
<keyword evidence="5" id="KW-0472">Membrane</keyword>
<dbReference type="VEuPathDB" id="TriTrypDB:Tbg972.6.2820"/>
<dbReference type="EMBL" id="FN554969">
    <property type="protein sequence ID" value="CBH11804.1"/>
    <property type="molecule type" value="Genomic_DNA"/>
</dbReference>